<name>A0ABU7K011_9NOCA</name>
<dbReference type="InterPro" id="IPR001585">
    <property type="entry name" value="TAL/FSA"/>
</dbReference>
<evidence type="ECO:0000256" key="1">
    <source>
        <dbReference type="ARBA" id="ARBA00023270"/>
    </source>
</evidence>
<keyword evidence="3" id="KW-1185">Reference proteome</keyword>
<accession>A0ABU7K011</accession>
<dbReference type="Proteomes" id="UP001331936">
    <property type="component" value="Unassembled WGS sequence"/>
</dbReference>
<sequence>MYVTELVAPNTVNTMPEKTLEAVADHGAITGDTVTGAAADAQHVFDALASLGVDLPEVFRKLEDEGVEKFEVSWNELLTATAEQLRAHAPGVES</sequence>
<dbReference type="SUPFAM" id="SSF51569">
    <property type="entry name" value="Aldolase"/>
    <property type="match status" value="1"/>
</dbReference>
<protein>
    <submittedName>
        <fullName evidence="2">Transaldolase family protein</fullName>
    </submittedName>
</protein>
<evidence type="ECO:0000313" key="3">
    <source>
        <dbReference type="Proteomes" id="UP001331936"/>
    </source>
</evidence>
<reference evidence="2 3" key="1">
    <citation type="submission" date="2023-08" db="EMBL/GenBank/DDBJ databases">
        <authorList>
            <person name="Girao M."/>
            <person name="Carvalho M.F."/>
        </authorList>
    </citation>
    <scope>NUCLEOTIDE SEQUENCE [LARGE SCALE GENOMIC DNA]</scope>
    <source>
        <strain evidence="2 3">CC-R104</strain>
    </source>
</reference>
<gene>
    <name evidence="2" type="ORF">Q8814_26425</name>
</gene>
<dbReference type="Pfam" id="PF00923">
    <property type="entry name" value="TAL_FSA"/>
    <property type="match status" value="1"/>
</dbReference>
<dbReference type="RefSeq" id="WP_330154863.1">
    <property type="nucleotide sequence ID" value="NZ_JAUZMZ010000405.1"/>
</dbReference>
<proteinExistence type="predicted"/>
<dbReference type="InterPro" id="IPR013785">
    <property type="entry name" value="Aldolase_TIM"/>
</dbReference>
<comment type="caution">
    <text evidence="2">The sequence shown here is derived from an EMBL/GenBank/DDBJ whole genome shotgun (WGS) entry which is preliminary data.</text>
</comment>
<keyword evidence="1" id="KW-0704">Schiff base</keyword>
<dbReference type="EMBL" id="JAUZMZ010000405">
    <property type="protein sequence ID" value="MEE2035593.1"/>
    <property type="molecule type" value="Genomic_DNA"/>
</dbReference>
<feature type="non-terminal residue" evidence="2">
    <location>
        <position position="1"/>
    </location>
</feature>
<evidence type="ECO:0000313" key="2">
    <source>
        <dbReference type="EMBL" id="MEE2035593.1"/>
    </source>
</evidence>
<dbReference type="Gene3D" id="3.20.20.70">
    <property type="entry name" value="Aldolase class I"/>
    <property type="match status" value="1"/>
</dbReference>
<organism evidence="2 3">
    <name type="scientific">Rhodococcus chondri</name>
    <dbReference type="NCBI Taxonomy" id="3065941"/>
    <lineage>
        <taxon>Bacteria</taxon>
        <taxon>Bacillati</taxon>
        <taxon>Actinomycetota</taxon>
        <taxon>Actinomycetes</taxon>
        <taxon>Mycobacteriales</taxon>
        <taxon>Nocardiaceae</taxon>
        <taxon>Rhodococcus</taxon>
    </lineage>
</organism>